<reference evidence="1" key="2">
    <citation type="submission" date="2014-07" db="EMBL/GenBank/DDBJ databases">
        <title>Initial genome analysis of the psychrotolerant acidophile Acidithiobacillus ferrivorans CF27: insights into iron and sulfur oxidation pathways and into biofilm formation.</title>
        <authorList>
            <person name="Talla E."/>
            <person name="Hedrich S."/>
            <person name="Mangenot S."/>
            <person name="Ji B."/>
            <person name="Johnson D.B."/>
            <person name="Barbe V."/>
            <person name="Bonnefoy V."/>
        </authorList>
    </citation>
    <scope>NUCLEOTIDE SEQUENCE [LARGE SCALE GENOMIC DNA]</scope>
    <source>
        <strain evidence="1">CF27</strain>
    </source>
</reference>
<gene>
    <name evidence="1" type="ORF">AFERRI_470010</name>
</gene>
<protein>
    <submittedName>
        <fullName evidence="1">Uncharacterized protein</fullName>
    </submittedName>
</protein>
<sequence length="158" mass="17734">MFPNRNRRRVQTTCSGKNRGTFNGLFTIDNHQLELLSKTWLYFCGYPGSSGFPAVLSHRSLLLLGSRGKSEIQKDWDSPVHAGKSAYPHVYGGKLAKFIKGFDSKHGCTKVERPIYYIYMPIRLGDNNPDELTTALCRCRQPAYVAAWGEQTEPAFGG</sequence>
<evidence type="ECO:0000313" key="1">
    <source>
        <dbReference type="EMBL" id="CDQ10981.1"/>
    </source>
</evidence>
<organism evidence="1">
    <name type="scientific">Acidithiobacillus ferrivorans</name>
    <dbReference type="NCBI Taxonomy" id="160808"/>
    <lineage>
        <taxon>Bacteria</taxon>
        <taxon>Pseudomonadati</taxon>
        <taxon>Pseudomonadota</taxon>
        <taxon>Acidithiobacillia</taxon>
        <taxon>Acidithiobacillales</taxon>
        <taxon>Acidithiobacillaceae</taxon>
        <taxon>Acidithiobacillus</taxon>
    </lineage>
</organism>
<proteinExistence type="predicted"/>
<name>A0A060URT3_9PROT</name>
<reference evidence="1" key="1">
    <citation type="submission" date="2014-03" db="EMBL/GenBank/DDBJ databases">
        <authorList>
            <person name="Genoscope - CEA"/>
        </authorList>
    </citation>
    <scope>NUCLEOTIDE SEQUENCE [LARGE SCALE GENOMIC DNA]</scope>
    <source>
        <strain evidence="1">CF27</strain>
    </source>
</reference>
<dbReference type="AlphaFoldDB" id="A0A060URT3"/>
<accession>A0A060URT3</accession>
<comment type="caution">
    <text evidence="1">The sequence shown here is derived from an EMBL/GenBank/DDBJ whole genome shotgun (WGS) entry which is preliminary data.</text>
</comment>
<dbReference type="EMBL" id="CCCS020000042">
    <property type="protein sequence ID" value="CDQ10981.1"/>
    <property type="molecule type" value="Genomic_DNA"/>
</dbReference>